<dbReference type="GO" id="GO:0005096">
    <property type="term" value="F:GTPase activator activity"/>
    <property type="evidence" value="ECO:0007669"/>
    <property type="project" value="UniProtKB-KW"/>
</dbReference>
<protein>
    <recommendedName>
        <fullName evidence="2">Small G protein signalling modulator 1/2 Rab-binding domain-containing protein</fullName>
    </recommendedName>
</protein>
<dbReference type="InterPro" id="IPR021935">
    <property type="entry name" value="SGSM1/2_RBD"/>
</dbReference>
<dbReference type="Pfam" id="PF12068">
    <property type="entry name" value="PH_RBD"/>
    <property type="match status" value="1"/>
</dbReference>
<reference evidence="3" key="1">
    <citation type="submission" date="2025-08" db="UniProtKB">
        <authorList>
            <consortium name="Ensembl"/>
        </authorList>
    </citation>
    <scope>IDENTIFICATION</scope>
</reference>
<evidence type="ECO:0000256" key="1">
    <source>
        <dbReference type="ARBA" id="ARBA00022468"/>
    </source>
</evidence>
<keyword evidence="1" id="KW-0343">GTPase activation</keyword>
<proteinExistence type="predicted"/>
<dbReference type="Ensembl" id="ENSPSTT00000025182.1">
    <property type="protein sequence ID" value="ENSPSTP00000023931.1"/>
    <property type="gene ID" value="ENSPSTG00000017650.1"/>
</dbReference>
<evidence type="ECO:0000259" key="2">
    <source>
        <dbReference type="Pfam" id="PF12068"/>
    </source>
</evidence>
<name>A0A8C9G8M2_PAVCR</name>
<reference evidence="3" key="2">
    <citation type="submission" date="2025-09" db="UniProtKB">
        <authorList>
            <consortium name="Ensembl"/>
        </authorList>
    </citation>
    <scope>IDENTIFICATION</scope>
</reference>
<keyword evidence="4" id="KW-1185">Reference proteome</keyword>
<feature type="domain" description="Small G protein signalling modulator 1/2 Rab-binding" evidence="2">
    <location>
        <begin position="10"/>
        <end position="58"/>
    </location>
</feature>
<organism evidence="3 4">
    <name type="scientific">Pavo cristatus</name>
    <name type="common">Indian peafowl</name>
    <name type="synonym">Blue peafowl</name>
    <dbReference type="NCBI Taxonomy" id="9049"/>
    <lineage>
        <taxon>Eukaryota</taxon>
        <taxon>Metazoa</taxon>
        <taxon>Chordata</taxon>
        <taxon>Craniata</taxon>
        <taxon>Vertebrata</taxon>
        <taxon>Euteleostomi</taxon>
        <taxon>Archelosauria</taxon>
        <taxon>Archosauria</taxon>
        <taxon>Dinosauria</taxon>
        <taxon>Saurischia</taxon>
        <taxon>Theropoda</taxon>
        <taxon>Coelurosauria</taxon>
        <taxon>Aves</taxon>
        <taxon>Neognathae</taxon>
        <taxon>Galloanserae</taxon>
        <taxon>Galliformes</taxon>
        <taxon>Phasianidae</taxon>
        <taxon>Phasianinae</taxon>
        <taxon>Pavo</taxon>
    </lineage>
</organism>
<sequence>VASGGKVSCVLYEQDGVFIHPSCGKNDDQDNFISGVLRVIEKENEVIVDWRPQDDTLDTSNILCAGKVCSLVMNSPSCSKVSVSESC</sequence>
<dbReference type="AlphaFoldDB" id="A0A8C9G8M2"/>
<evidence type="ECO:0000313" key="4">
    <source>
        <dbReference type="Proteomes" id="UP000694428"/>
    </source>
</evidence>
<dbReference type="Proteomes" id="UP000694428">
    <property type="component" value="Unplaced"/>
</dbReference>
<evidence type="ECO:0000313" key="3">
    <source>
        <dbReference type="Ensembl" id="ENSPSTP00000023931.1"/>
    </source>
</evidence>
<accession>A0A8C9G8M2</accession>